<evidence type="ECO:0000256" key="1">
    <source>
        <dbReference type="SAM" id="MobiDB-lite"/>
    </source>
</evidence>
<reference evidence="2" key="1">
    <citation type="submission" date="2021-03" db="EMBL/GenBank/DDBJ databases">
        <authorList>
            <person name="Li Z."/>
            <person name="Yang C."/>
        </authorList>
    </citation>
    <scope>NUCLEOTIDE SEQUENCE</scope>
    <source>
        <strain evidence="2">Dzin_1.0</strain>
        <tissue evidence="2">Leaf</tissue>
    </source>
</reference>
<organism evidence="2 3">
    <name type="scientific">Dioscorea zingiberensis</name>
    <dbReference type="NCBI Taxonomy" id="325984"/>
    <lineage>
        <taxon>Eukaryota</taxon>
        <taxon>Viridiplantae</taxon>
        <taxon>Streptophyta</taxon>
        <taxon>Embryophyta</taxon>
        <taxon>Tracheophyta</taxon>
        <taxon>Spermatophyta</taxon>
        <taxon>Magnoliopsida</taxon>
        <taxon>Liliopsida</taxon>
        <taxon>Dioscoreales</taxon>
        <taxon>Dioscoreaceae</taxon>
        <taxon>Dioscorea</taxon>
    </lineage>
</organism>
<sequence>MTKEEEVLFKSMAGISGVYMDTFLTKENLLRCRLIVATGNPMDDDLDLARGILASLENEVHPPLPRVRKKKEVESSKGADTSKEEKKKRRQDVDPPKKKVKGDPVVGSSQERRTKRKNSEDASGPGIMAEQLNSPHQGILPALAPIPEDLSPSRPEDILLRETAQWADRVSNLCQEDLTKMEASRAEVAQLSSRVAVLEEKEKKQLAVIRAHEQDKVERLQQLAAMEKEKNDLAAKLVNSEGSLRAAEGNIKKLQDESSSLKEELKSAQAERAEARWELKLKIVDLTAVQTELEEVKGERGALKEDLASRQKAPKSDSQEMKDLRERADKLEKEVLGLGRE</sequence>
<dbReference type="EMBL" id="JAGGNH010000010">
    <property type="protein sequence ID" value="KAJ0962189.1"/>
    <property type="molecule type" value="Genomic_DNA"/>
</dbReference>
<gene>
    <name evidence="2" type="ORF">J5N97_030017</name>
</gene>
<feature type="compositionally biased region" description="Basic and acidic residues" evidence="1">
    <location>
        <begin position="71"/>
        <end position="97"/>
    </location>
</feature>
<dbReference type="Proteomes" id="UP001085076">
    <property type="component" value="Miscellaneous, Linkage group lg10"/>
</dbReference>
<name>A0A9D5BX19_9LILI</name>
<protein>
    <submittedName>
        <fullName evidence="2">Uncharacterized protein</fullName>
    </submittedName>
</protein>
<accession>A0A9D5BX19</accession>
<comment type="caution">
    <text evidence="2">The sequence shown here is derived from an EMBL/GenBank/DDBJ whole genome shotgun (WGS) entry which is preliminary data.</text>
</comment>
<dbReference type="AlphaFoldDB" id="A0A9D5BX19"/>
<reference evidence="2" key="2">
    <citation type="journal article" date="2022" name="Hortic Res">
        <title>The genome of Dioscorea zingiberensis sheds light on the biosynthesis, origin and evolution of the medicinally important diosgenin saponins.</title>
        <authorList>
            <person name="Li Y."/>
            <person name="Tan C."/>
            <person name="Li Z."/>
            <person name="Guo J."/>
            <person name="Li S."/>
            <person name="Chen X."/>
            <person name="Wang C."/>
            <person name="Dai X."/>
            <person name="Yang H."/>
            <person name="Song W."/>
            <person name="Hou L."/>
            <person name="Xu J."/>
            <person name="Tong Z."/>
            <person name="Xu A."/>
            <person name="Yuan X."/>
            <person name="Wang W."/>
            <person name="Yang Q."/>
            <person name="Chen L."/>
            <person name="Sun Z."/>
            <person name="Wang K."/>
            <person name="Pan B."/>
            <person name="Chen J."/>
            <person name="Bao Y."/>
            <person name="Liu F."/>
            <person name="Qi X."/>
            <person name="Gang D.R."/>
            <person name="Wen J."/>
            <person name="Li J."/>
        </authorList>
    </citation>
    <scope>NUCLEOTIDE SEQUENCE</scope>
    <source>
        <strain evidence="2">Dzin_1.0</strain>
    </source>
</reference>
<keyword evidence="3" id="KW-1185">Reference proteome</keyword>
<feature type="region of interest" description="Disordered" evidence="1">
    <location>
        <begin position="295"/>
        <end position="341"/>
    </location>
</feature>
<proteinExistence type="predicted"/>
<evidence type="ECO:0000313" key="3">
    <source>
        <dbReference type="Proteomes" id="UP001085076"/>
    </source>
</evidence>
<evidence type="ECO:0000313" key="2">
    <source>
        <dbReference type="EMBL" id="KAJ0962189.1"/>
    </source>
</evidence>
<feature type="region of interest" description="Disordered" evidence="1">
    <location>
        <begin position="63"/>
        <end position="134"/>
    </location>
</feature>